<gene>
    <name evidence="1" type="ORF">RB624_19060</name>
</gene>
<accession>A0ABU0Y001</accession>
<evidence type="ECO:0000313" key="1">
    <source>
        <dbReference type="EMBL" id="MDQ4627996.1"/>
    </source>
</evidence>
<evidence type="ECO:0000313" key="2">
    <source>
        <dbReference type="Proteomes" id="UP001237592"/>
    </source>
</evidence>
<sequence>MLHAKTCAIVVMVQVFLRPPRSHKNSLLQARCRPRSLWGKIAAGSGLAGFHGAPQGSRLNLKAVAQQPLRRLAGRLFSWKNGSITSVNVAKKN</sequence>
<name>A0ABU0Y001_9BURK</name>
<reference evidence="1 2" key="1">
    <citation type="submission" date="2023-08" db="EMBL/GenBank/DDBJ databases">
        <title>Draft genome sequence of Janthinobacterium lividum.</title>
        <authorList>
            <person name="Chun B.H."/>
            <person name="Lee Y."/>
        </authorList>
    </citation>
    <scope>NUCLEOTIDE SEQUENCE [LARGE SCALE GENOMIC DNA]</scope>
    <source>
        <strain evidence="1 2">AMJK</strain>
    </source>
</reference>
<dbReference type="EMBL" id="JAVFKP010000004">
    <property type="protein sequence ID" value="MDQ4627996.1"/>
    <property type="molecule type" value="Genomic_DNA"/>
</dbReference>
<dbReference type="RefSeq" id="WP_307779875.1">
    <property type="nucleotide sequence ID" value="NZ_JAVFKP010000004.1"/>
</dbReference>
<protein>
    <submittedName>
        <fullName evidence="1">Uncharacterized protein</fullName>
    </submittedName>
</protein>
<keyword evidence="2" id="KW-1185">Reference proteome</keyword>
<proteinExistence type="predicted"/>
<comment type="caution">
    <text evidence="1">The sequence shown here is derived from an EMBL/GenBank/DDBJ whole genome shotgun (WGS) entry which is preliminary data.</text>
</comment>
<organism evidence="1 2">
    <name type="scientific">Janthinobacterium lividum</name>
    <dbReference type="NCBI Taxonomy" id="29581"/>
    <lineage>
        <taxon>Bacteria</taxon>
        <taxon>Pseudomonadati</taxon>
        <taxon>Pseudomonadota</taxon>
        <taxon>Betaproteobacteria</taxon>
        <taxon>Burkholderiales</taxon>
        <taxon>Oxalobacteraceae</taxon>
        <taxon>Janthinobacterium</taxon>
    </lineage>
</organism>
<dbReference type="Proteomes" id="UP001237592">
    <property type="component" value="Unassembled WGS sequence"/>
</dbReference>